<dbReference type="InParanoid" id="A5DUY2"/>
<organism evidence="3 4">
    <name type="scientific">Lodderomyces elongisporus (strain ATCC 11503 / CBS 2605 / JCM 1781 / NBRC 1676 / NRRL YB-4239)</name>
    <name type="common">Yeast</name>
    <name type="synonym">Saccharomyces elongisporus</name>
    <dbReference type="NCBI Taxonomy" id="379508"/>
    <lineage>
        <taxon>Eukaryota</taxon>
        <taxon>Fungi</taxon>
        <taxon>Dikarya</taxon>
        <taxon>Ascomycota</taxon>
        <taxon>Saccharomycotina</taxon>
        <taxon>Pichiomycetes</taxon>
        <taxon>Debaryomycetaceae</taxon>
        <taxon>Candida/Lodderomyces clade</taxon>
        <taxon>Lodderomyces</taxon>
    </lineage>
</organism>
<evidence type="ECO:0000256" key="1">
    <source>
        <dbReference type="PROSITE-ProRule" id="PRU00047"/>
    </source>
</evidence>
<dbReference type="GO" id="GO:0008270">
    <property type="term" value="F:zinc ion binding"/>
    <property type="evidence" value="ECO:0007669"/>
    <property type="project" value="UniProtKB-KW"/>
</dbReference>
<dbReference type="AlphaFoldDB" id="A5DUY2"/>
<dbReference type="eggNOG" id="ENOG502S3G3">
    <property type="taxonomic scope" value="Eukaryota"/>
</dbReference>
<keyword evidence="1" id="KW-0479">Metal-binding</keyword>
<dbReference type="Pfam" id="PF03732">
    <property type="entry name" value="Retrotrans_gag"/>
    <property type="match status" value="1"/>
</dbReference>
<dbReference type="GO" id="GO:0003676">
    <property type="term" value="F:nucleic acid binding"/>
    <property type="evidence" value="ECO:0007669"/>
    <property type="project" value="InterPro"/>
</dbReference>
<reference evidence="3 4" key="1">
    <citation type="journal article" date="2009" name="Nature">
        <title>Evolution of pathogenicity and sexual reproduction in eight Candida genomes.</title>
        <authorList>
            <person name="Butler G."/>
            <person name="Rasmussen M.D."/>
            <person name="Lin M.F."/>
            <person name="Santos M.A."/>
            <person name="Sakthikumar S."/>
            <person name="Munro C.A."/>
            <person name="Rheinbay E."/>
            <person name="Grabherr M."/>
            <person name="Forche A."/>
            <person name="Reedy J.L."/>
            <person name="Agrafioti I."/>
            <person name="Arnaud M.B."/>
            <person name="Bates S."/>
            <person name="Brown A.J."/>
            <person name="Brunke S."/>
            <person name="Costanzo M.C."/>
            <person name="Fitzpatrick D.A."/>
            <person name="de Groot P.W."/>
            <person name="Harris D."/>
            <person name="Hoyer L.L."/>
            <person name="Hube B."/>
            <person name="Klis F.M."/>
            <person name="Kodira C."/>
            <person name="Lennard N."/>
            <person name="Logue M.E."/>
            <person name="Martin R."/>
            <person name="Neiman A.M."/>
            <person name="Nikolaou E."/>
            <person name="Quail M.A."/>
            <person name="Quinn J."/>
            <person name="Santos M.C."/>
            <person name="Schmitzberger F.F."/>
            <person name="Sherlock G."/>
            <person name="Shah P."/>
            <person name="Silverstein K.A."/>
            <person name="Skrzypek M.S."/>
            <person name="Soll D."/>
            <person name="Staggs R."/>
            <person name="Stansfield I."/>
            <person name="Stumpf M.P."/>
            <person name="Sudbery P.E."/>
            <person name="Srikantha T."/>
            <person name="Zeng Q."/>
            <person name="Berman J."/>
            <person name="Berriman M."/>
            <person name="Heitman J."/>
            <person name="Gow N.A."/>
            <person name="Lorenz M.C."/>
            <person name="Birren B.W."/>
            <person name="Kellis M."/>
            <person name="Cuomo C.A."/>
        </authorList>
    </citation>
    <scope>NUCLEOTIDE SEQUENCE [LARGE SCALE GENOMIC DNA]</scope>
    <source>
        <strain evidence="4">ATCC 11503 / BCRC 21390 / CBS 2605 / JCM 1781 / NBRC 1676 / NRRL YB-4239</strain>
    </source>
</reference>
<evidence type="ECO:0000313" key="3">
    <source>
        <dbReference type="EMBL" id="EDK42990.1"/>
    </source>
</evidence>
<accession>A5DUY2</accession>
<dbReference type="OrthoDB" id="2430210at2759"/>
<keyword evidence="1" id="KW-0863">Zinc-finger</keyword>
<evidence type="ECO:0000259" key="2">
    <source>
        <dbReference type="PROSITE" id="PS50158"/>
    </source>
</evidence>
<dbReference type="OMA" id="HESESFC"/>
<dbReference type="Proteomes" id="UP000001996">
    <property type="component" value="Unassembled WGS sequence"/>
</dbReference>
<dbReference type="InterPro" id="IPR001878">
    <property type="entry name" value="Znf_CCHC"/>
</dbReference>
<protein>
    <recommendedName>
        <fullName evidence="2">CCHC-type domain-containing protein</fullName>
    </recommendedName>
</protein>
<gene>
    <name evidence="3" type="ORF">LELG_01168</name>
</gene>
<dbReference type="Gene3D" id="4.10.60.10">
    <property type="entry name" value="Zinc finger, CCHC-type"/>
    <property type="match status" value="1"/>
</dbReference>
<keyword evidence="4" id="KW-1185">Reference proteome</keyword>
<feature type="domain" description="CCHC-type" evidence="2">
    <location>
        <begin position="261"/>
        <end position="275"/>
    </location>
</feature>
<dbReference type="InterPro" id="IPR036875">
    <property type="entry name" value="Znf_CCHC_sf"/>
</dbReference>
<dbReference type="SUPFAM" id="SSF57756">
    <property type="entry name" value="Retrovirus zinc finger-like domains"/>
    <property type="match status" value="1"/>
</dbReference>
<dbReference type="VEuPathDB" id="FungiDB:LELG_01168"/>
<dbReference type="EMBL" id="CH981524">
    <property type="protein sequence ID" value="EDK42990.1"/>
    <property type="molecule type" value="Genomic_DNA"/>
</dbReference>
<sequence>MNSDRMDIEPRHFSVPMEAMEALIRDQATMFAKMIETMNADRFKAGTESNPAALFNPRNPAKLKKFISEVETKAQFHDKYRDNKVAYAQIFMVGSIVDDWVKKNPGVWQLSWNEFRTKLYTSFLDPSYVDKLEVKLEALKQKGTVEKYVEEFTALKSQLPEGLRSERSYKRVFVMGLKSAIRSPLMGKLPNDDVSLNEIMNDALLQDAGVQVGWKDGSKENADRANTGRVYEDPDAMELDAVSVRKLRKLEKQLLKANNGCFNCRKTGHIAKFCPLRGKTSGKSSGDSKN</sequence>
<dbReference type="Pfam" id="PF00098">
    <property type="entry name" value="zf-CCHC"/>
    <property type="match status" value="1"/>
</dbReference>
<evidence type="ECO:0000313" key="4">
    <source>
        <dbReference type="Proteomes" id="UP000001996"/>
    </source>
</evidence>
<dbReference type="SMART" id="SM00343">
    <property type="entry name" value="ZnF_C2HC"/>
    <property type="match status" value="1"/>
</dbReference>
<name>A5DUY2_LODEL</name>
<dbReference type="HOGENOM" id="CLU_960004_0_0_1"/>
<proteinExistence type="predicted"/>
<keyword evidence="1" id="KW-0862">Zinc</keyword>
<dbReference type="PROSITE" id="PS50158">
    <property type="entry name" value="ZF_CCHC"/>
    <property type="match status" value="1"/>
</dbReference>
<dbReference type="InterPro" id="IPR005162">
    <property type="entry name" value="Retrotrans_gag_dom"/>
</dbReference>